<proteinExistence type="predicted"/>
<reference evidence="5 6" key="1">
    <citation type="submission" date="2018-03" db="EMBL/GenBank/DDBJ databases">
        <title>Bacteriophage NCPPB3778 and a type I-E CRISPR drive the evolution of the US Biological Select Agent, Rathayibacter toxicus.</title>
        <authorList>
            <person name="Davis E.W.II."/>
            <person name="Tabima J.F."/>
            <person name="Weisberg A.J."/>
            <person name="Dantas Lopes L."/>
            <person name="Wiseman M.S."/>
            <person name="Wiseman M.S."/>
            <person name="Pupko T."/>
            <person name="Belcher M.S."/>
            <person name="Sechler A.J."/>
            <person name="Tancos M.A."/>
            <person name="Schroeder B.K."/>
            <person name="Murray T.D."/>
            <person name="Luster D.G."/>
            <person name="Schneider W.L."/>
            <person name="Rogers E."/>
            <person name="Andreote F.D."/>
            <person name="Grunwald N.J."/>
            <person name="Putnam M.L."/>
            <person name="Chang J.H."/>
        </authorList>
    </citation>
    <scope>NUCLEOTIDE SEQUENCE [LARGE SCALE GENOMIC DNA]</scope>
    <source>
        <strain evidence="5 6">DSM 15933</strain>
    </source>
</reference>
<name>A0A2T4UPF5_9MICO</name>
<sequence>MTAPDEGGTTPNRFTGRPRRPADDTDKRSRLILEADRLLSRLDRAARDGEAEFVRPVSDSRDIGALALITLAELVHRDLPAAVVAQLPSDAVEGLRATRNIAAHHYSALDNERLWATVTEHAPALLRTIRAALLDG</sequence>
<dbReference type="InterPro" id="IPR008201">
    <property type="entry name" value="HepT-like"/>
</dbReference>
<gene>
    <name evidence="5" type="ORF">C1I63_00015</name>
</gene>
<dbReference type="GO" id="GO:0110001">
    <property type="term" value="C:toxin-antitoxin complex"/>
    <property type="evidence" value="ECO:0007669"/>
    <property type="project" value="InterPro"/>
</dbReference>
<keyword evidence="1" id="KW-1277">Toxin-antitoxin system</keyword>
<feature type="region of interest" description="Disordered" evidence="4">
    <location>
        <begin position="1"/>
        <end position="27"/>
    </location>
</feature>
<keyword evidence="3" id="KW-0378">Hydrolase</keyword>
<dbReference type="GO" id="GO:0016787">
    <property type="term" value="F:hydrolase activity"/>
    <property type="evidence" value="ECO:0007669"/>
    <property type="project" value="UniProtKB-KW"/>
</dbReference>
<comment type="caution">
    <text evidence="5">The sequence shown here is derived from an EMBL/GenBank/DDBJ whole genome shotgun (WGS) entry which is preliminary data.</text>
</comment>
<evidence type="ECO:0000313" key="6">
    <source>
        <dbReference type="Proteomes" id="UP000241085"/>
    </source>
</evidence>
<evidence type="ECO:0000256" key="1">
    <source>
        <dbReference type="ARBA" id="ARBA00022649"/>
    </source>
</evidence>
<dbReference type="AlphaFoldDB" id="A0A2T4UPF5"/>
<keyword evidence="6" id="KW-1185">Reference proteome</keyword>
<dbReference type="Pfam" id="PF01934">
    <property type="entry name" value="HepT-like"/>
    <property type="match status" value="1"/>
</dbReference>
<keyword evidence="2" id="KW-0540">Nuclease</keyword>
<evidence type="ECO:0008006" key="7">
    <source>
        <dbReference type="Google" id="ProtNLM"/>
    </source>
</evidence>
<dbReference type="RefSeq" id="WP_107573285.1">
    <property type="nucleotide sequence ID" value="NZ_PZPL01000001.1"/>
</dbReference>
<evidence type="ECO:0000256" key="3">
    <source>
        <dbReference type="ARBA" id="ARBA00022801"/>
    </source>
</evidence>
<dbReference type="EMBL" id="PZPL01000001">
    <property type="protein sequence ID" value="PTL71397.1"/>
    <property type="molecule type" value="Genomic_DNA"/>
</dbReference>
<dbReference type="Proteomes" id="UP000241085">
    <property type="component" value="Unassembled WGS sequence"/>
</dbReference>
<evidence type="ECO:0000256" key="4">
    <source>
        <dbReference type="SAM" id="MobiDB-lite"/>
    </source>
</evidence>
<evidence type="ECO:0000313" key="5">
    <source>
        <dbReference type="EMBL" id="PTL71397.1"/>
    </source>
</evidence>
<accession>A0A2T4UPF5</accession>
<organism evidence="5 6">
    <name type="scientific">Rathayibacter caricis DSM 15933</name>
    <dbReference type="NCBI Taxonomy" id="1328867"/>
    <lineage>
        <taxon>Bacteria</taxon>
        <taxon>Bacillati</taxon>
        <taxon>Actinomycetota</taxon>
        <taxon>Actinomycetes</taxon>
        <taxon>Micrococcales</taxon>
        <taxon>Microbacteriaceae</taxon>
        <taxon>Rathayibacter</taxon>
    </lineage>
</organism>
<evidence type="ECO:0000256" key="2">
    <source>
        <dbReference type="ARBA" id="ARBA00022722"/>
    </source>
</evidence>
<protein>
    <recommendedName>
        <fullName evidence="7">DUF86 domain-containing protein</fullName>
    </recommendedName>
</protein>
<dbReference type="GO" id="GO:0004540">
    <property type="term" value="F:RNA nuclease activity"/>
    <property type="evidence" value="ECO:0007669"/>
    <property type="project" value="InterPro"/>
</dbReference>